<evidence type="ECO:0000313" key="4">
    <source>
        <dbReference type="Proteomes" id="UP001499994"/>
    </source>
</evidence>
<keyword evidence="1" id="KW-0812">Transmembrane</keyword>
<reference evidence="4" key="1">
    <citation type="journal article" date="2019" name="Int. J. Syst. Evol. Microbiol.">
        <title>The Global Catalogue of Microorganisms (GCM) 10K type strain sequencing project: providing services to taxonomists for standard genome sequencing and annotation.</title>
        <authorList>
            <consortium name="The Broad Institute Genomics Platform"/>
            <consortium name="The Broad Institute Genome Sequencing Center for Infectious Disease"/>
            <person name="Wu L."/>
            <person name="Ma J."/>
        </authorList>
    </citation>
    <scope>NUCLEOTIDE SEQUENCE [LARGE SCALE GENOMIC DNA]</scope>
    <source>
        <strain evidence="4">JCM 17201</strain>
    </source>
</reference>
<feature type="transmembrane region" description="Helical" evidence="1">
    <location>
        <begin position="126"/>
        <end position="152"/>
    </location>
</feature>
<organism evidence="3 4">
    <name type="scientific">Gibbsiella dentisursi</name>
    <dbReference type="NCBI Taxonomy" id="796890"/>
    <lineage>
        <taxon>Bacteria</taxon>
        <taxon>Pseudomonadati</taxon>
        <taxon>Pseudomonadota</taxon>
        <taxon>Gammaproteobacteria</taxon>
        <taxon>Enterobacterales</taxon>
        <taxon>Yersiniaceae</taxon>
        <taxon>Gibbsiella</taxon>
    </lineage>
</organism>
<dbReference type="GO" id="GO:0016746">
    <property type="term" value="F:acyltransferase activity"/>
    <property type="evidence" value="ECO:0007669"/>
    <property type="project" value="UniProtKB-KW"/>
</dbReference>
<name>A0ABP7KQD0_9GAMM</name>
<dbReference type="InterPro" id="IPR050879">
    <property type="entry name" value="Acyltransferase_3"/>
</dbReference>
<feature type="transmembrane region" description="Helical" evidence="1">
    <location>
        <begin position="223"/>
        <end position="241"/>
    </location>
</feature>
<accession>A0ABP7KQD0</accession>
<keyword evidence="3" id="KW-0808">Transferase</keyword>
<sequence>MNQRLDSLQILRAFAALSVVFNHFWGVMNYPIFKLLGLDYIGGFGVDIFFVLSGFIMCYTVKDDAKGGSSEALNFFLKRVNRIYPSYLVILVPFLIFAIFIKKDWSIYQVVGNILLLPTFFNNPDYYMYVTPSWTLVYEMFFYFIFSFAILFSNNKMRIVIVTSTFIVAMVFLVNVFDLRGERLRWTNFSFMIGDTLMLNFIAGCIFALFYKKLYCLNINNAFLFLTSMTLFFVGMILARYDISRFISFGIPAIIIVSFISLYRCRKSKVNYFLIFIGNASYSIYLIHYLFAAVLFRVGGGEGKTSILISTLFMFSSVAAGSLFHLYVERRITRLPIFSIK</sequence>
<feature type="transmembrane region" description="Helical" evidence="1">
    <location>
        <begin position="272"/>
        <end position="295"/>
    </location>
</feature>
<keyword evidence="1" id="KW-1133">Transmembrane helix</keyword>
<proteinExistence type="predicted"/>
<evidence type="ECO:0000256" key="1">
    <source>
        <dbReference type="SAM" id="Phobius"/>
    </source>
</evidence>
<comment type="caution">
    <text evidence="3">The sequence shown here is derived from an EMBL/GenBank/DDBJ whole genome shotgun (WGS) entry which is preliminary data.</text>
</comment>
<evidence type="ECO:0000259" key="2">
    <source>
        <dbReference type="Pfam" id="PF01757"/>
    </source>
</evidence>
<feature type="transmembrane region" description="Helical" evidence="1">
    <location>
        <begin position="307"/>
        <end position="328"/>
    </location>
</feature>
<dbReference type="InterPro" id="IPR002656">
    <property type="entry name" value="Acyl_transf_3_dom"/>
</dbReference>
<gene>
    <name evidence="3" type="ORF">GCM10022405_07240</name>
</gene>
<evidence type="ECO:0000313" key="3">
    <source>
        <dbReference type="EMBL" id="GAA3884400.1"/>
    </source>
</evidence>
<dbReference type="RefSeq" id="WP_346079224.1">
    <property type="nucleotide sequence ID" value="NZ_BAABDG010000002.1"/>
</dbReference>
<dbReference type="EMBL" id="BAABDG010000002">
    <property type="protein sequence ID" value="GAA3884400.1"/>
    <property type="molecule type" value="Genomic_DNA"/>
</dbReference>
<dbReference type="PANTHER" id="PTHR23028:SF131">
    <property type="entry name" value="BLR2367 PROTEIN"/>
    <property type="match status" value="1"/>
</dbReference>
<keyword evidence="3" id="KW-0012">Acyltransferase</keyword>
<feature type="transmembrane region" description="Helical" evidence="1">
    <location>
        <begin position="189"/>
        <end position="211"/>
    </location>
</feature>
<protein>
    <submittedName>
        <fullName evidence="3">Acyltransferase</fullName>
    </submittedName>
</protein>
<feature type="domain" description="Acyltransferase 3" evidence="2">
    <location>
        <begin position="7"/>
        <end position="323"/>
    </location>
</feature>
<keyword evidence="1" id="KW-0472">Membrane</keyword>
<feature type="transmembrane region" description="Helical" evidence="1">
    <location>
        <begin position="247"/>
        <end position="265"/>
    </location>
</feature>
<dbReference type="PANTHER" id="PTHR23028">
    <property type="entry name" value="ACETYLTRANSFERASE"/>
    <property type="match status" value="1"/>
</dbReference>
<feature type="transmembrane region" description="Helical" evidence="1">
    <location>
        <begin position="9"/>
        <end position="28"/>
    </location>
</feature>
<dbReference type="Proteomes" id="UP001499994">
    <property type="component" value="Unassembled WGS sequence"/>
</dbReference>
<feature type="transmembrane region" description="Helical" evidence="1">
    <location>
        <begin position="159"/>
        <end position="177"/>
    </location>
</feature>
<feature type="transmembrane region" description="Helical" evidence="1">
    <location>
        <begin position="40"/>
        <end position="61"/>
    </location>
</feature>
<dbReference type="Pfam" id="PF01757">
    <property type="entry name" value="Acyl_transf_3"/>
    <property type="match status" value="1"/>
</dbReference>
<feature type="transmembrane region" description="Helical" evidence="1">
    <location>
        <begin position="82"/>
        <end position="101"/>
    </location>
</feature>
<keyword evidence="4" id="KW-1185">Reference proteome</keyword>